<evidence type="ECO:0000256" key="4">
    <source>
        <dbReference type="SAM" id="Phobius"/>
    </source>
</evidence>
<evidence type="ECO:0008006" key="9">
    <source>
        <dbReference type="Google" id="ProtNLM"/>
    </source>
</evidence>
<dbReference type="SMART" id="SM00060">
    <property type="entry name" value="FN3"/>
    <property type="match status" value="2"/>
</dbReference>
<feature type="domain" description="Fibronectin type-III" evidence="5">
    <location>
        <begin position="591"/>
        <end position="680"/>
    </location>
</feature>
<dbReference type="Pfam" id="PF24681">
    <property type="entry name" value="Kelch_KLHDC2_KLHL20_DRC7"/>
    <property type="match status" value="1"/>
</dbReference>
<evidence type="ECO:0000256" key="3">
    <source>
        <dbReference type="ARBA" id="ARBA00023157"/>
    </source>
</evidence>
<evidence type="ECO:0000259" key="5">
    <source>
        <dbReference type="PROSITE" id="PS50853"/>
    </source>
</evidence>
<evidence type="ECO:0000313" key="7">
    <source>
        <dbReference type="EMBL" id="OGF68160.1"/>
    </source>
</evidence>
<evidence type="ECO:0000313" key="8">
    <source>
        <dbReference type="Proteomes" id="UP000178943"/>
    </source>
</evidence>
<reference evidence="7 8" key="1">
    <citation type="journal article" date="2016" name="Nat. Commun.">
        <title>Thousands of microbial genomes shed light on interconnected biogeochemical processes in an aquifer system.</title>
        <authorList>
            <person name="Anantharaman K."/>
            <person name="Brown C.T."/>
            <person name="Hug L.A."/>
            <person name="Sharon I."/>
            <person name="Castelle C.J."/>
            <person name="Probst A.J."/>
            <person name="Thomas B.C."/>
            <person name="Singh A."/>
            <person name="Wilkins M.J."/>
            <person name="Karaoz U."/>
            <person name="Brodie E.L."/>
            <person name="Williams K.H."/>
            <person name="Hubbard S.S."/>
            <person name="Banfield J.F."/>
        </authorList>
    </citation>
    <scope>NUCLEOTIDE SEQUENCE [LARGE SCALE GENOMIC DNA]</scope>
</reference>
<dbReference type="InterPro" id="IPR036116">
    <property type="entry name" value="FN3_sf"/>
</dbReference>
<dbReference type="Proteomes" id="UP000178943">
    <property type="component" value="Unassembled WGS sequence"/>
</dbReference>
<evidence type="ECO:0000256" key="2">
    <source>
        <dbReference type="ARBA" id="ARBA00022737"/>
    </source>
</evidence>
<keyword evidence="1" id="KW-0880">Kelch repeat</keyword>
<dbReference type="InterPro" id="IPR015915">
    <property type="entry name" value="Kelch-typ_b-propeller"/>
</dbReference>
<accession>A0A1F5VXP6</accession>
<protein>
    <recommendedName>
        <fullName evidence="9">Fibronectin type-III domain-containing protein</fullName>
    </recommendedName>
</protein>
<dbReference type="SUPFAM" id="SSF49265">
    <property type="entry name" value="Fibronectin type III"/>
    <property type="match status" value="2"/>
</dbReference>
<dbReference type="InterPro" id="IPR013783">
    <property type="entry name" value="Ig-like_fold"/>
</dbReference>
<keyword evidence="2" id="KW-0677">Repeat</keyword>
<keyword evidence="4" id="KW-1133">Transmembrane helix</keyword>
<dbReference type="PANTHER" id="PTHR46093:SF18">
    <property type="entry name" value="FIBRONECTIN TYPE-III DOMAIN-CONTAINING PROTEIN"/>
    <property type="match status" value="1"/>
</dbReference>
<dbReference type="EMBL" id="MFGW01000014">
    <property type="protein sequence ID" value="OGF68160.1"/>
    <property type="molecule type" value="Genomic_DNA"/>
</dbReference>
<gene>
    <name evidence="7" type="ORF">A2Y62_13560</name>
</gene>
<feature type="domain" description="Sushi" evidence="6">
    <location>
        <begin position="663"/>
        <end position="717"/>
    </location>
</feature>
<comment type="caution">
    <text evidence="7">The sequence shown here is derived from an EMBL/GenBank/DDBJ whole genome shotgun (WGS) entry which is preliminary data.</text>
</comment>
<dbReference type="STRING" id="1817863.A2Y62_13560"/>
<dbReference type="AlphaFoldDB" id="A0A1F5VXP6"/>
<dbReference type="InterPro" id="IPR000436">
    <property type="entry name" value="Sushi_SCR_CCP_dom"/>
</dbReference>
<keyword evidence="4" id="KW-0812">Transmembrane</keyword>
<dbReference type="Pfam" id="PF20773">
    <property type="entry name" value="InhA-like_MAM"/>
    <property type="match status" value="1"/>
</dbReference>
<evidence type="ECO:0000256" key="1">
    <source>
        <dbReference type="ARBA" id="ARBA00022441"/>
    </source>
</evidence>
<dbReference type="SUPFAM" id="SSF117281">
    <property type="entry name" value="Kelch motif"/>
    <property type="match status" value="2"/>
</dbReference>
<dbReference type="PROSITE" id="PS50923">
    <property type="entry name" value="SUSHI"/>
    <property type="match status" value="1"/>
</dbReference>
<name>A0A1F5VXP6_9BACT</name>
<keyword evidence="3" id="KW-1015">Disulfide bond</keyword>
<dbReference type="PANTHER" id="PTHR46093">
    <property type="entry name" value="ACYL-COA-BINDING DOMAIN-CONTAINING PROTEIN 5"/>
    <property type="match status" value="1"/>
</dbReference>
<keyword evidence="4" id="KW-0472">Membrane</keyword>
<sequence>MQGISASQLNRLPVYLLGIGAFLIIISLITVIAGGGLSNGDGIQSIFLGGLWNSGGTSPKGINYHRPLGLEDRVRCQVAIEHVYWKHRIWGNIEPKPSFETMIDQQRVRETLEDTLRKSKALEVYWKQPITGAQLQAEINRMARNTKDSALLAELWGALNNDSYLVAECLARPLLAERLARNYYSSGSKSVKESSNSIWALRHENEEIDFADWWRQQRYQFAAEIKEPGNEYVLPPLANYLCMFDTWNPVANFMIRANHTAIWTGAEMIVWGGWDGFSYLSTGGRYYPATDMWLPLSLAGAPEARSRHTAVWNGTEMIIWGGANAAGSMNTGGRYNPVIDAWLPTTIANAPQARRQHTAVWTGSRMIIWGGENNDGGANHYYLNTGAQYDATADNWSAISLWNAPLGCARHTAVWTGTEMIIWGGYNNDYLDTGSRYNPIQNSWTETTFAGAPLMRADHTAVWTGTEMIVWGGENDGGALFFGSRYNPALDNWFETSLINVPPQRLDHTAVWSGTEMIIWGGQNLGAGLNNGGRYNPNTDSWILTSPINAPTGRYWHTAVWNGTEMIIFGGYNGIYFGDGGRYCACVDIPPPSNVTALPTGPNTITVSWNPVPGASGYNVYRRHEHCGTSFEGIILDEATIPFWEDKSVSGNTFYQYRITALADCESPPSMWVDATALGNCTLKPCFQGIYNIINNATSPCELTIEWTEGTPPLCSGSSNLSYTLYRGTDPDFIPGSAFELATCITDTFYIDSDVTIATLYHYIVRAEDSTTTGSGPCNNGNIDDNLIRKSGSPTGPVTVLFNDDFESGLQEWSTSANWLASNVLSHSGSFSAYSGNTNNQLCDTLTQINFFPTESTAPPILEFWTDHQVESGYDGGIVEGSTDGITWSKLALSPDYPGTTNSSAQPCLGINLQPAFSGNYTAWKKYRADLAPFAGNPFKVRFNYATNDFNASGGWFIDDVVIASVSSCSSSADAPGRIMNTLSIAKSGSELLLSWGKPLPPCITTNYSIYRGLLPWTGYNHVQLTCSTTGTTYVTPADIDSYYFLVVAQNLNQDGSYGLDSSALQIPPSPAPCFPQNIGTCN</sequence>
<proteinExistence type="predicted"/>
<dbReference type="Gene3D" id="2.60.40.10">
    <property type="entry name" value="Immunoglobulins"/>
    <property type="match status" value="2"/>
</dbReference>
<dbReference type="Gene3D" id="2.120.10.80">
    <property type="entry name" value="Kelch-type beta propeller"/>
    <property type="match status" value="2"/>
</dbReference>
<dbReference type="PROSITE" id="PS50853">
    <property type="entry name" value="FN3"/>
    <property type="match status" value="1"/>
</dbReference>
<dbReference type="CDD" id="cd00063">
    <property type="entry name" value="FN3"/>
    <property type="match status" value="1"/>
</dbReference>
<organism evidence="7 8">
    <name type="scientific">Candidatus Fischerbacteria bacterium RBG_13_37_8</name>
    <dbReference type="NCBI Taxonomy" id="1817863"/>
    <lineage>
        <taxon>Bacteria</taxon>
        <taxon>Candidatus Fischeribacteriota</taxon>
    </lineage>
</organism>
<evidence type="ECO:0000259" key="6">
    <source>
        <dbReference type="PROSITE" id="PS50923"/>
    </source>
</evidence>
<feature type="transmembrane region" description="Helical" evidence="4">
    <location>
        <begin position="12"/>
        <end position="37"/>
    </location>
</feature>
<dbReference type="InterPro" id="IPR003961">
    <property type="entry name" value="FN3_dom"/>
</dbReference>
<dbReference type="Gene3D" id="2.60.120.260">
    <property type="entry name" value="Galactose-binding domain-like"/>
    <property type="match status" value="1"/>
</dbReference>